<dbReference type="InterPro" id="IPR037257">
    <property type="entry name" value="T2SS_E_N_sf"/>
</dbReference>
<accession>A0A923MDY1</accession>
<dbReference type="SUPFAM" id="SSF52540">
    <property type="entry name" value="P-loop containing nucleoside triphosphate hydrolases"/>
    <property type="match status" value="1"/>
</dbReference>
<dbReference type="GO" id="GO:0016887">
    <property type="term" value="F:ATP hydrolysis activity"/>
    <property type="evidence" value="ECO:0007669"/>
    <property type="project" value="TreeGrafter"/>
</dbReference>
<evidence type="ECO:0000259" key="6">
    <source>
        <dbReference type="Pfam" id="PF05157"/>
    </source>
</evidence>
<dbReference type="InterPro" id="IPR001482">
    <property type="entry name" value="T2SS/T4SS_dom"/>
</dbReference>
<sequence length="781" mass="85287">MSALAMPQPADASRSQWPSPHHMRLVDTGTPGEGERGMATLMGGEKMMGRVAEIDFDAQLLAFQGEAGPRRMIPFDTLRSLFLARTVELEGIPLAVPPGALAAKARPRKQRCIVRTRDGGSVEADVAAVLPRPSGLFLFVIGYGSSILRWFVPAQAIENYELADADAPPRAAATQGGAAFTPGATQETPAQVQTALERQKSLPRRRLGDLLVEDKLITPAQRDEAAERQKRDRHKLFGEILVDMGAVGPEAVRRVLVTQLGVPCVNLSRFQYDPNGLRALSAELARKHLAVPLYRSAKRIAIAIENPLSWQALHEIEFFCGLKVDPVFAAHDELEAAVDQLYGPAAGEKISQLVDRLDAEREADDAAPDLVAESDNTLVRLVNKMIMDAWQQGASDIHIESRGDDKASRIRLRTDGVMSTYIEVPRGYRAALVSRIKIMAGLDISERRRPQDGKIRFQDFGPRRMELRVLTMPTVNGLEDVVMRILAAPRALTMDQLGLSPRDLAQLRTMGARSYGLLFVCGPTGSGKTTTLHSVLASINTPDRKIWTVEDPVEITQEGLCQVQVNMQTGLTFAAALRSFLRADPDVTMVGETRDEETARTVIAASLTGHLVLSTMHTNSAVESITRLIDFGVDPFSFSDALLGVMGQRLVRRLCSCKESYEPGVEELQALAREWTLGSEEQPQNLVERWKARYSGPDGTLRLFRPAGCDACEHTGYRGRVGVYELLVGTPKMKAAIVAKAATAELVALACAEGMATLVQDGIEKILQGHADLVQVLASCR</sequence>
<dbReference type="Gene3D" id="3.40.50.300">
    <property type="entry name" value="P-loop containing nucleotide triphosphate hydrolases"/>
    <property type="match status" value="1"/>
</dbReference>
<dbReference type="InterPro" id="IPR007831">
    <property type="entry name" value="T2SS_GspE_N"/>
</dbReference>
<dbReference type="InterPro" id="IPR027417">
    <property type="entry name" value="P-loop_NTPase"/>
</dbReference>
<evidence type="ECO:0000259" key="5">
    <source>
        <dbReference type="Pfam" id="PF00437"/>
    </source>
</evidence>
<evidence type="ECO:0000256" key="3">
    <source>
        <dbReference type="ARBA" id="ARBA00022840"/>
    </source>
</evidence>
<gene>
    <name evidence="7" type="primary">tadA</name>
    <name evidence="7" type="ORF">H8R02_24575</name>
</gene>
<protein>
    <submittedName>
        <fullName evidence="7">Flp pilus assembly complex ATPase component TadA</fullName>
    </submittedName>
</protein>
<feature type="region of interest" description="Disordered" evidence="4">
    <location>
        <begin position="1"/>
        <end position="34"/>
    </location>
</feature>
<dbReference type="GO" id="GO:0005886">
    <property type="term" value="C:plasma membrane"/>
    <property type="evidence" value="ECO:0007669"/>
    <property type="project" value="TreeGrafter"/>
</dbReference>
<dbReference type="PANTHER" id="PTHR30258:SF1">
    <property type="entry name" value="PROTEIN TRANSPORT PROTEIN HOFB HOMOLOG"/>
    <property type="match status" value="1"/>
</dbReference>
<proteinExistence type="inferred from homology"/>
<dbReference type="Gene3D" id="3.30.450.90">
    <property type="match status" value="1"/>
</dbReference>
<dbReference type="AlphaFoldDB" id="A0A923MDY1"/>
<name>A0A923MDY1_9BURK</name>
<dbReference type="Pfam" id="PF05157">
    <property type="entry name" value="MshEN"/>
    <property type="match status" value="1"/>
</dbReference>
<dbReference type="GO" id="GO:0005524">
    <property type="term" value="F:ATP binding"/>
    <property type="evidence" value="ECO:0007669"/>
    <property type="project" value="UniProtKB-KW"/>
</dbReference>
<evidence type="ECO:0000256" key="2">
    <source>
        <dbReference type="ARBA" id="ARBA00022741"/>
    </source>
</evidence>
<dbReference type="CDD" id="cd01129">
    <property type="entry name" value="PulE-GspE-like"/>
    <property type="match status" value="1"/>
</dbReference>
<dbReference type="EMBL" id="JACORU010000012">
    <property type="protein sequence ID" value="MBC5767664.1"/>
    <property type="molecule type" value="Genomic_DNA"/>
</dbReference>
<evidence type="ECO:0000256" key="1">
    <source>
        <dbReference type="ARBA" id="ARBA00006611"/>
    </source>
</evidence>
<evidence type="ECO:0000256" key="4">
    <source>
        <dbReference type="SAM" id="MobiDB-lite"/>
    </source>
</evidence>
<feature type="domain" description="Bacterial type II secretion system protein E" evidence="5">
    <location>
        <begin position="373"/>
        <end position="776"/>
    </location>
</feature>
<comment type="caution">
    <text evidence="7">The sequence shown here is derived from an EMBL/GenBank/DDBJ whole genome shotgun (WGS) entry which is preliminary data.</text>
</comment>
<dbReference type="Pfam" id="PF00437">
    <property type="entry name" value="T2SSE"/>
    <property type="match status" value="1"/>
</dbReference>
<dbReference type="SUPFAM" id="SSF160246">
    <property type="entry name" value="EspE N-terminal domain-like"/>
    <property type="match status" value="1"/>
</dbReference>
<evidence type="ECO:0000313" key="8">
    <source>
        <dbReference type="Proteomes" id="UP000596827"/>
    </source>
</evidence>
<evidence type="ECO:0000313" key="7">
    <source>
        <dbReference type="EMBL" id="MBC5767664.1"/>
    </source>
</evidence>
<keyword evidence="3" id="KW-0067">ATP-binding</keyword>
<dbReference type="Gene3D" id="3.30.300.160">
    <property type="entry name" value="Type II secretion system, protein E, N-terminal domain"/>
    <property type="match status" value="1"/>
</dbReference>
<dbReference type="RefSeq" id="WP_187084156.1">
    <property type="nucleotide sequence ID" value="NZ_JACORU010000012.1"/>
</dbReference>
<feature type="domain" description="Type II secretion system protein GspE N-terminal" evidence="6">
    <location>
        <begin position="260"/>
        <end position="346"/>
    </location>
</feature>
<dbReference type="Proteomes" id="UP000596827">
    <property type="component" value="Unassembled WGS sequence"/>
</dbReference>
<organism evidence="7 8">
    <name type="scientific">Ramlibacter albus</name>
    <dbReference type="NCBI Taxonomy" id="2079448"/>
    <lineage>
        <taxon>Bacteria</taxon>
        <taxon>Pseudomonadati</taxon>
        <taxon>Pseudomonadota</taxon>
        <taxon>Betaproteobacteria</taxon>
        <taxon>Burkholderiales</taxon>
        <taxon>Comamonadaceae</taxon>
        <taxon>Ramlibacter</taxon>
    </lineage>
</organism>
<reference evidence="7" key="1">
    <citation type="submission" date="2020-08" db="EMBL/GenBank/DDBJ databases">
        <title>Ramlibacter sp. GTP1 16S ribosomal RNA gene genome sequencing and assembly.</title>
        <authorList>
            <person name="Kang M."/>
        </authorList>
    </citation>
    <scope>NUCLEOTIDE SEQUENCE</scope>
    <source>
        <strain evidence="7">GTP1</strain>
    </source>
</reference>
<keyword evidence="8" id="KW-1185">Reference proteome</keyword>
<dbReference type="PANTHER" id="PTHR30258">
    <property type="entry name" value="TYPE II SECRETION SYSTEM PROTEIN GSPE-RELATED"/>
    <property type="match status" value="1"/>
</dbReference>
<comment type="similarity">
    <text evidence="1">Belongs to the GSP E family.</text>
</comment>
<keyword evidence="2" id="KW-0547">Nucleotide-binding</keyword>